<evidence type="ECO:0000256" key="1">
    <source>
        <dbReference type="SAM" id="MobiDB-lite"/>
    </source>
</evidence>
<feature type="region of interest" description="Disordered" evidence="1">
    <location>
        <begin position="569"/>
        <end position="593"/>
    </location>
</feature>
<name>A0A0C2FIW1_9ACTN</name>
<feature type="region of interest" description="Disordered" evidence="1">
    <location>
        <begin position="536"/>
        <end position="555"/>
    </location>
</feature>
<reference evidence="3" key="1">
    <citation type="journal article" date="2015" name="Chem. Biol.">
        <title>Structure, bioactivity, and resistance mechanism of streptomonomicin, an unusual lasso Peptide from an understudied halophilic actinomycete.</title>
        <authorList>
            <person name="Metelev M."/>
            <person name="Tietz J.I."/>
            <person name="Melby J.O."/>
            <person name="Blair P.M."/>
            <person name="Zhu L."/>
            <person name="Livnat I."/>
            <person name="Severinov K."/>
            <person name="Mitchell D.A."/>
        </authorList>
    </citation>
    <scope>NUCLEOTIDE SEQUENCE [LARGE SCALE GENOMIC DNA]</scope>
    <source>
        <strain evidence="3">YIM 90003</strain>
    </source>
</reference>
<keyword evidence="3" id="KW-1185">Reference proteome</keyword>
<accession>A0A0C2FIW1</accession>
<dbReference type="InterPro" id="IPR011990">
    <property type="entry name" value="TPR-like_helical_dom_sf"/>
</dbReference>
<comment type="caution">
    <text evidence="2">The sequence shown here is derived from an EMBL/GenBank/DDBJ whole genome shotgun (WGS) entry which is preliminary data.</text>
</comment>
<protein>
    <recommendedName>
        <fullName evidence="4">Tetratricopeptide repeat protein</fullName>
    </recommendedName>
</protein>
<sequence>MVVADGADAASSLPSVAVAAQLARTVLEQLPGDFVLDERDREGLRFLDPALLGETGLRPSALEAHAVTYAIVRRISRESLQSAVKIDMVAMFLLRALRRLAGKRGVTVAVPALDHVDRPSLRVLNRLLWLSDRDDRFRVVGICLGDPLAEAPEPDDGGGLAPRLARSRRRLFERLRLEWQPRTISLRTAAPVLPRIGSGSADQGPDAVTAVAEALVEHNYDRAYLLAGSVLDGGDPGDSTADLLRLVGLCDANIGEVDSGVAALGAALQAARRPELRAHLHYLTGLLITKRRYDLDAADEEYRAGLEELETAWNADDAEFERAWLLNGRALVASLHARACPPEERQSRLHDVMRQEVAAFRLATRGSEPRHVYLRHNLLANTAFVLEMLARFDEAIDFWHRAFGQFLGKTANAGAFEPIYRYRVGVLEWKAGREETTASLREALQQAASRHDRFQAERIRYALAFVSLDLGETAEALEHFRAGLMQAWELRDPLACLQHARGLCAAARRERRPRLERTVRIWLRLTGHHALQEVEDDLAEPPSPPSPKLPAYIPGIDLEPTPEVNLNVYLAGPQPSAGGDSSPRAAAAGRVAT</sequence>
<dbReference type="Proteomes" id="UP000031675">
    <property type="component" value="Unassembled WGS sequence"/>
</dbReference>
<evidence type="ECO:0000313" key="2">
    <source>
        <dbReference type="EMBL" id="KIH99134.1"/>
    </source>
</evidence>
<proteinExistence type="predicted"/>
<dbReference type="STRING" id="183763.LP52_09180"/>
<evidence type="ECO:0008006" key="4">
    <source>
        <dbReference type="Google" id="ProtNLM"/>
    </source>
</evidence>
<gene>
    <name evidence="2" type="ORF">LP52_09180</name>
</gene>
<dbReference type="EMBL" id="JROO01000015">
    <property type="protein sequence ID" value="KIH99134.1"/>
    <property type="molecule type" value="Genomic_DNA"/>
</dbReference>
<dbReference type="SUPFAM" id="SSF48452">
    <property type="entry name" value="TPR-like"/>
    <property type="match status" value="1"/>
</dbReference>
<organism evidence="2 3">
    <name type="scientific">Streptomonospora alba</name>
    <dbReference type="NCBI Taxonomy" id="183763"/>
    <lineage>
        <taxon>Bacteria</taxon>
        <taxon>Bacillati</taxon>
        <taxon>Actinomycetota</taxon>
        <taxon>Actinomycetes</taxon>
        <taxon>Streptosporangiales</taxon>
        <taxon>Nocardiopsidaceae</taxon>
        <taxon>Streptomonospora</taxon>
    </lineage>
</organism>
<dbReference type="AlphaFoldDB" id="A0A0C2FIW1"/>
<dbReference type="RefSeq" id="WP_040272467.1">
    <property type="nucleotide sequence ID" value="NZ_JROO01000015.1"/>
</dbReference>
<evidence type="ECO:0000313" key="3">
    <source>
        <dbReference type="Proteomes" id="UP000031675"/>
    </source>
</evidence>